<feature type="region of interest" description="Disordered" evidence="1">
    <location>
        <begin position="1"/>
        <end position="30"/>
    </location>
</feature>
<protein>
    <submittedName>
        <fullName evidence="2">Uncharacterized protein</fullName>
    </submittedName>
</protein>
<name>A0A167CBB4_COLIC</name>
<dbReference type="Proteomes" id="UP000076584">
    <property type="component" value="Unassembled WGS sequence"/>
</dbReference>
<proteinExistence type="predicted"/>
<evidence type="ECO:0000313" key="2">
    <source>
        <dbReference type="EMBL" id="KZL82370.1"/>
    </source>
</evidence>
<accession>A0A167CBB4</accession>
<comment type="caution">
    <text evidence="2">The sequence shown here is derived from an EMBL/GenBank/DDBJ whole genome shotgun (WGS) entry which is preliminary data.</text>
</comment>
<organism evidence="2 3">
    <name type="scientific">Colletotrichum incanum</name>
    <name type="common">Soybean anthracnose fungus</name>
    <dbReference type="NCBI Taxonomy" id="1573173"/>
    <lineage>
        <taxon>Eukaryota</taxon>
        <taxon>Fungi</taxon>
        <taxon>Dikarya</taxon>
        <taxon>Ascomycota</taxon>
        <taxon>Pezizomycotina</taxon>
        <taxon>Sordariomycetes</taxon>
        <taxon>Hypocreomycetidae</taxon>
        <taxon>Glomerellales</taxon>
        <taxon>Glomerellaceae</taxon>
        <taxon>Colletotrichum</taxon>
        <taxon>Colletotrichum spaethianum species complex</taxon>
    </lineage>
</organism>
<keyword evidence="3" id="KW-1185">Reference proteome</keyword>
<dbReference type="EMBL" id="LFIW01001417">
    <property type="protein sequence ID" value="KZL82370.1"/>
    <property type="molecule type" value="Genomic_DNA"/>
</dbReference>
<gene>
    <name evidence="2" type="ORF">CI238_13090</name>
</gene>
<evidence type="ECO:0000256" key="1">
    <source>
        <dbReference type="SAM" id="MobiDB-lite"/>
    </source>
</evidence>
<dbReference type="AlphaFoldDB" id="A0A167CBB4"/>
<reference evidence="2 3" key="1">
    <citation type="submission" date="2015-06" db="EMBL/GenBank/DDBJ databases">
        <title>Survival trade-offs in plant roots during colonization by closely related pathogenic and mutualistic fungi.</title>
        <authorList>
            <person name="Hacquard S."/>
            <person name="Kracher B."/>
            <person name="Hiruma K."/>
            <person name="Weinman A."/>
            <person name="Muench P."/>
            <person name="Garrido Oter R."/>
            <person name="Ver Loren van Themaat E."/>
            <person name="Dallerey J.-F."/>
            <person name="Damm U."/>
            <person name="Henrissat B."/>
            <person name="Lespinet O."/>
            <person name="Thon M."/>
            <person name="Kemen E."/>
            <person name="McHardy A.C."/>
            <person name="Schulze-Lefert P."/>
            <person name="O'Connell R.J."/>
        </authorList>
    </citation>
    <scope>NUCLEOTIDE SEQUENCE [LARGE SCALE GENOMIC DNA]</scope>
    <source>
        <strain evidence="2 3">MAFF 238704</strain>
    </source>
</reference>
<sequence>MSKDNLLDTKSQQQETSPPPPPYTAKTTPLNLPHGHWNLACNIDVQGGDLQLNAKGEPVWTQDIEAADGAYRRDGFSVRLGLAQIEVANPAYSWMCDANTVAGMLLSSNNKVSLRNVGERLFVFEQAVERKEISDRPLPKLRDDSQGCLKVESGSGNVWAITGTDIYQIDGDKDDLAVLSPNFLRLWDIAKGKLRWERSTTGGKHILGARRIWGFTEEYVVRDVGYIHLYERKTGRDYGYFQFPSFPAFIDFNDDNHFGPVVSTNGLFLYKPCSKALFIFRISAREALVRIWESSDVIRGSILLRGGIEDLEVKLIGENPNWIKYEDNETVYKNSLFKRFLL</sequence>
<evidence type="ECO:0000313" key="3">
    <source>
        <dbReference type="Proteomes" id="UP000076584"/>
    </source>
</evidence>